<evidence type="ECO:0000313" key="2">
    <source>
        <dbReference type="WBParaSite" id="jg19957"/>
    </source>
</evidence>
<organism evidence="1 2">
    <name type="scientific">Ditylenchus dipsaci</name>
    <dbReference type="NCBI Taxonomy" id="166011"/>
    <lineage>
        <taxon>Eukaryota</taxon>
        <taxon>Metazoa</taxon>
        <taxon>Ecdysozoa</taxon>
        <taxon>Nematoda</taxon>
        <taxon>Chromadorea</taxon>
        <taxon>Rhabditida</taxon>
        <taxon>Tylenchina</taxon>
        <taxon>Tylenchomorpha</taxon>
        <taxon>Sphaerularioidea</taxon>
        <taxon>Anguinidae</taxon>
        <taxon>Anguininae</taxon>
        <taxon>Ditylenchus</taxon>
    </lineage>
</organism>
<dbReference type="InterPro" id="IPR008999">
    <property type="entry name" value="Actin-crosslinking"/>
</dbReference>
<protein>
    <submittedName>
        <fullName evidence="2">Uncharacterized protein</fullName>
    </submittedName>
</protein>
<dbReference type="AlphaFoldDB" id="A0A915DHL9"/>
<keyword evidence="1" id="KW-1185">Reference proteome</keyword>
<dbReference type="SUPFAM" id="SSF50405">
    <property type="entry name" value="Actin-crosslinking proteins"/>
    <property type="match status" value="1"/>
</dbReference>
<proteinExistence type="predicted"/>
<dbReference type="Proteomes" id="UP000887574">
    <property type="component" value="Unplaced"/>
</dbReference>
<name>A0A915DHL9_9BILA</name>
<accession>A0A915DHL9</accession>
<reference evidence="2" key="1">
    <citation type="submission" date="2022-11" db="UniProtKB">
        <authorList>
            <consortium name="WormBaseParasite"/>
        </authorList>
    </citation>
    <scope>IDENTIFICATION</scope>
</reference>
<evidence type="ECO:0000313" key="1">
    <source>
        <dbReference type="Proteomes" id="UP000887574"/>
    </source>
</evidence>
<sequence>MERLQQLENPQRGVYVREGDEKLVYANGYSADEKEKFIIGRLSNGRVTFRCATQGYLSSADPNAISCKGSGAGEVESFRIVIY</sequence>
<dbReference type="WBParaSite" id="jg19957">
    <property type="protein sequence ID" value="jg19957"/>
    <property type="gene ID" value="jg19957"/>
</dbReference>
<dbReference type="Gene3D" id="2.80.10.50">
    <property type="match status" value="1"/>
</dbReference>
<dbReference type="CDD" id="cd00257">
    <property type="entry name" value="beta-trefoil_FSCN-like"/>
    <property type="match status" value="1"/>
</dbReference>